<feature type="domain" description="VOC" evidence="1">
    <location>
        <begin position="4"/>
        <end position="120"/>
    </location>
</feature>
<protein>
    <recommendedName>
        <fullName evidence="1">VOC domain-containing protein</fullName>
    </recommendedName>
</protein>
<dbReference type="PANTHER" id="PTHR35908:SF1">
    <property type="entry name" value="CONSERVED PROTEIN"/>
    <property type="match status" value="1"/>
</dbReference>
<dbReference type="Pfam" id="PF18029">
    <property type="entry name" value="Glyoxalase_6"/>
    <property type="match status" value="1"/>
</dbReference>
<organism evidence="2 3">
    <name type="scientific">Naumannella halotolerans</name>
    <dbReference type="NCBI Taxonomy" id="993414"/>
    <lineage>
        <taxon>Bacteria</taxon>
        <taxon>Bacillati</taxon>
        <taxon>Actinomycetota</taxon>
        <taxon>Actinomycetes</taxon>
        <taxon>Propionibacteriales</taxon>
        <taxon>Propionibacteriaceae</taxon>
        <taxon>Naumannella</taxon>
    </lineage>
</organism>
<dbReference type="OrthoDB" id="3823476at2"/>
<evidence type="ECO:0000259" key="1">
    <source>
        <dbReference type="PROSITE" id="PS51819"/>
    </source>
</evidence>
<comment type="caution">
    <text evidence="2">The sequence shown here is derived from an EMBL/GenBank/DDBJ whole genome shotgun (WGS) entry which is preliminary data.</text>
</comment>
<gene>
    <name evidence="2" type="ORF">CLV29_1466</name>
</gene>
<evidence type="ECO:0000313" key="2">
    <source>
        <dbReference type="EMBL" id="TDT33831.1"/>
    </source>
</evidence>
<dbReference type="PANTHER" id="PTHR35908">
    <property type="entry name" value="HYPOTHETICAL FUSION PROTEIN"/>
    <property type="match status" value="1"/>
</dbReference>
<name>A0A4R7J8K4_9ACTN</name>
<evidence type="ECO:0000313" key="3">
    <source>
        <dbReference type="Proteomes" id="UP000295371"/>
    </source>
</evidence>
<dbReference type="SUPFAM" id="SSF54593">
    <property type="entry name" value="Glyoxalase/Bleomycin resistance protein/Dihydroxybiphenyl dioxygenase"/>
    <property type="match status" value="1"/>
</dbReference>
<accession>A0A4R7J8K4</accession>
<dbReference type="InterPro" id="IPR029068">
    <property type="entry name" value="Glyas_Bleomycin-R_OHBP_Dase"/>
</dbReference>
<dbReference type="InterPro" id="IPR037523">
    <property type="entry name" value="VOC_core"/>
</dbReference>
<proteinExistence type="predicted"/>
<sequence>MSSRTANFCIDAHDPIAQARWWDQVIDDFSITDDCIMTDDEAELIGPAGRCLEFLKVPEAKTVKNRMHICLRPVSTTVDAEVERILALGASLVDDRRGLDDGGWVVLADPEGNEFCVLDRTAEQMNILQA</sequence>
<dbReference type="PROSITE" id="PS51819">
    <property type="entry name" value="VOC"/>
    <property type="match status" value="1"/>
</dbReference>
<dbReference type="AlphaFoldDB" id="A0A4R7J8K4"/>
<dbReference type="EMBL" id="SOAW01000001">
    <property type="protein sequence ID" value="TDT33831.1"/>
    <property type="molecule type" value="Genomic_DNA"/>
</dbReference>
<dbReference type="Gene3D" id="3.10.180.10">
    <property type="entry name" value="2,3-Dihydroxybiphenyl 1,2-Dioxygenase, domain 1"/>
    <property type="match status" value="1"/>
</dbReference>
<keyword evidence="3" id="KW-1185">Reference proteome</keyword>
<dbReference type="RefSeq" id="WP_133754278.1">
    <property type="nucleotide sequence ID" value="NZ_SOAW01000001.1"/>
</dbReference>
<reference evidence="2 3" key="1">
    <citation type="submission" date="2019-03" db="EMBL/GenBank/DDBJ databases">
        <title>Genomic Encyclopedia of Archaeal and Bacterial Type Strains, Phase II (KMG-II): from individual species to whole genera.</title>
        <authorList>
            <person name="Goeker M."/>
        </authorList>
    </citation>
    <scope>NUCLEOTIDE SEQUENCE [LARGE SCALE GENOMIC DNA]</scope>
    <source>
        <strain evidence="2 3">DSM 24323</strain>
    </source>
</reference>
<dbReference type="InterPro" id="IPR041581">
    <property type="entry name" value="Glyoxalase_6"/>
</dbReference>
<dbReference type="Proteomes" id="UP000295371">
    <property type="component" value="Unassembled WGS sequence"/>
</dbReference>